<keyword evidence="3" id="KW-1185">Reference proteome</keyword>
<dbReference type="InterPro" id="IPR011437">
    <property type="entry name" value="DUF1540"/>
</dbReference>
<proteinExistence type="predicted"/>
<evidence type="ECO:0000259" key="1">
    <source>
        <dbReference type="Pfam" id="PF07561"/>
    </source>
</evidence>
<accession>A0ABV1GII0</accession>
<reference evidence="2 3" key="1">
    <citation type="submission" date="2024-03" db="EMBL/GenBank/DDBJ databases">
        <title>Human intestinal bacterial collection.</title>
        <authorList>
            <person name="Pauvert C."/>
            <person name="Hitch T.C.A."/>
            <person name="Clavel T."/>
        </authorList>
    </citation>
    <scope>NUCLEOTIDE SEQUENCE [LARGE SCALE GENOMIC DNA]</scope>
    <source>
        <strain evidence="2 3">CLA-JM-H11</strain>
    </source>
</reference>
<dbReference type="RefSeq" id="WP_349217129.1">
    <property type="nucleotide sequence ID" value="NZ_JBBMFA010000113.1"/>
</dbReference>
<protein>
    <submittedName>
        <fullName evidence="2">DUF1540 domain-containing protein</fullName>
    </submittedName>
</protein>
<organism evidence="2 3">
    <name type="scientific">Ruthenibacterium intestinale</name>
    <dbReference type="NCBI Taxonomy" id="3133163"/>
    <lineage>
        <taxon>Bacteria</taxon>
        <taxon>Bacillati</taxon>
        <taxon>Bacillota</taxon>
        <taxon>Clostridia</taxon>
        <taxon>Eubacteriales</taxon>
        <taxon>Oscillospiraceae</taxon>
        <taxon>Ruthenibacterium</taxon>
    </lineage>
</organism>
<evidence type="ECO:0000313" key="3">
    <source>
        <dbReference type="Proteomes" id="UP001477672"/>
    </source>
</evidence>
<comment type="caution">
    <text evidence="2">The sequence shown here is derived from an EMBL/GenBank/DDBJ whole genome shotgun (WGS) entry which is preliminary data.</text>
</comment>
<evidence type="ECO:0000313" key="2">
    <source>
        <dbReference type="EMBL" id="MEQ2521661.1"/>
    </source>
</evidence>
<gene>
    <name evidence="2" type="ORF">WMO24_14675</name>
</gene>
<name>A0ABV1GII0_9FIRM</name>
<sequence>MHKEEKVLQGICCEVSNCVHNNGHCCCTAKSINVKNRMAVLGEETMCETYEQA</sequence>
<dbReference type="Proteomes" id="UP001477672">
    <property type="component" value="Unassembled WGS sequence"/>
</dbReference>
<feature type="domain" description="DUF1540" evidence="1">
    <location>
        <begin position="11"/>
        <end position="50"/>
    </location>
</feature>
<dbReference type="Pfam" id="PF07561">
    <property type="entry name" value="DUF1540"/>
    <property type="match status" value="1"/>
</dbReference>
<dbReference type="EMBL" id="JBBMFA010000113">
    <property type="protein sequence ID" value="MEQ2521661.1"/>
    <property type="molecule type" value="Genomic_DNA"/>
</dbReference>